<dbReference type="PANTHER" id="PTHR43586">
    <property type="entry name" value="CYSTEINE DESULFURASE"/>
    <property type="match status" value="1"/>
</dbReference>
<dbReference type="Gene3D" id="3.90.1150.10">
    <property type="entry name" value="Aspartate Aminotransferase, domain 1"/>
    <property type="match status" value="1"/>
</dbReference>
<sequence>MRAMEHLASFRKNIIGNDESVPGPYGSHRLVYADWIASGRLYRPIEERMTELVGPWTANTHSESSHLGQAMTIAYREARERLRKEVNASADDVVLPVGSGMTGAVSKLQRMLGLKIPENLSGRLALAENERPVVFITHMEHHSNHTSWLETLADVVVLPPDEQLLTDPRELEKALDKYRDRPLKIGSFTAASNVTGIRVPYRELARIMHRAGGYCFVDFAASAPYDRIDMQGGDPSERLDAVYFSPHKYLGGPGSPGILAFNKELYHNRVPDQPGGGTVLWTNPWKEHSYIADIESREDGGTPAFLQTIKAALACSLKESMSVDAIHKAESVLIPRALEGLKAIPKVRVLAGDKTDRIGAISFYMQDVHFNLAVRLLSDRFGIQTRGGCSCAGTYGHYLLAVDRDTSRRITCSINAGDLTEKPGWIRASIHPTMSLADIDFLVSSIAETAERAGEWAADYRFLPDEADWRHASWDSRKAAAIKGLWKPFD</sequence>
<keyword evidence="4" id="KW-1185">Reference proteome</keyword>
<proteinExistence type="predicted"/>
<dbReference type="GO" id="GO:0008483">
    <property type="term" value="F:transaminase activity"/>
    <property type="evidence" value="ECO:0007669"/>
    <property type="project" value="UniProtKB-KW"/>
</dbReference>
<organism evidence="3 4">
    <name type="scientific">Teretinema zuelzerae</name>
    <dbReference type="NCBI Taxonomy" id="156"/>
    <lineage>
        <taxon>Bacteria</taxon>
        <taxon>Pseudomonadati</taxon>
        <taxon>Spirochaetota</taxon>
        <taxon>Spirochaetia</taxon>
        <taxon>Spirochaetales</taxon>
        <taxon>Treponemataceae</taxon>
        <taxon>Teretinema</taxon>
    </lineage>
</organism>
<dbReference type="SUPFAM" id="SSF53383">
    <property type="entry name" value="PLP-dependent transferases"/>
    <property type="match status" value="1"/>
</dbReference>
<gene>
    <name evidence="3" type="ORF">K7J14_01675</name>
</gene>
<keyword evidence="3" id="KW-0032">Aminotransferase</keyword>
<dbReference type="Proteomes" id="UP001198163">
    <property type="component" value="Unassembled WGS sequence"/>
</dbReference>
<feature type="domain" description="Aminotransferase class V" evidence="2">
    <location>
        <begin position="31"/>
        <end position="441"/>
    </location>
</feature>
<dbReference type="PANTHER" id="PTHR43586:SF8">
    <property type="entry name" value="CYSTEINE DESULFURASE 1, CHLOROPLASTIC"/>
    <property type="match status" value="1"/>
</dbReference>
<protein>
    <submittedName>
        <fullName evidence="3">Aminotransferase class V-fold PLP-dependent enzyme</fullName>
    </submittedName>
</protein>
<name>A0AAE3EFI4_9SPIR</name>
<dbReference type="EMBL" id="JAINWA010000001">
    <property type="protein sequence ID" value="MCD1653407.1"/>
    <property type="molecule type" value="Genomic_DNA"/>
</dbReference>
<evidence type="ECO:0000259" key="2">
    <source>
        <dbReference type="Pfam" id="PF00266"/>
    </source>
</evidence>
<reference evidence="3" key="1">
    <citation type="submission" date="2021-08" db="EMBL/GenBank/DDBJ databases">
        <title>Comparative analyses of Brucepasteria parasyntrophica and Teretinema zuelzerae.</title>
        <authorList>
            <person name="Song Y."/>
            <person name="Brune A."/>
        </authorList>
    </citation>
    <scope>NUCLEOTIDE SEQUENCE</scope>
    <source>
        <strain evidence="3">DSM 1903</strain>
    </source>
</reference>
<dbReference type="Gene3D" id="3.40.640.10">
    <property type="entry name" value="Type I PLP-dependent aspartate aminotransferase-like (Major domain)"/>
    <property type="match status" value="1"/>
</dbReference>
<accession>A0AAE3EFI4</accession>
<dbReference type="AlphaFoldDB" id="A0AAE3EFI4"/>
<evidence type="ECO:0000313" key="4">
    <source>
        <dbReference type="Proteomes" id="UP001198163"/>
    </source>
</evidence>
<keyword evidence="1" id="KW-0663">Pyridoxal phosphate</keyword>
<evidence type="ECO:0000313" key="3">
    <source>
        <dbReference type="EMBL" id="MCD1653407.1"/>
    </source>
</evidence>
<dbReference type="InterPro" id="IPR015422">
    <property type="entry name" value="PyrdxlP-dep_Trfase_small"/>
</dbReference>
<dbReference type="Pfam" id="PF00266">
    <property type="entry name" value="Aminotran_5"/>
    <property type="match status" value="1"/>
</dbReference>
<comment type="caution">
    <text evidence="3">The sequence shown here is derived from an EMBL/GenBank/DDBJ whole genome shotgun (WGS) entry which is preliminary data.</text>
</comment>
<evidence type="ECO:0000256" key="1">
    <source>
        <dbReference type="ARBA" id="ARBA00022898"/>
    </source>
</evidence>
<dbReference type="InterPro" id="IPR015424">
    <property type="entry name" value="PyrdxlP-dep_Trfase"/>
</dbReference>
<dbReference type="InterPro" id="IPR015421">
    <property type="entry name" value="PyrdxlP-dep_Trfase_major"/>
</dbReference>
<dbReference type="InterPro" id="IPR000192">
    <property type="entry name" value="Aminotrans_V_dom"/>
</dbReference>
<keyword evidence="3" id="KW-0808">Transferase</keyword>